<feature type="compositionally biased region" description="Pro residues" evidence="1">
    <location>
        <begin position="456"/>
        <end position="470"/>
    </location>
</feature>
<dbReference type="EMBL" id="BAABIK010000002">
    <property type="protein sequence ID" value="GAA4929197.1"/>
    <property type="molecule type" value="Genomic_DNA"/>
</dbReference>
<keyword evidence="3" id="KW-1185">Reference proteome</keyword>
<sequence length="753" mass="79136">MNTEIPPGLADGIDPSAITIPPVKVEDLEEAARAVKGDGQDVSDIGNDIKSAWGGLQGIYSAPEDETLFSAIDPVATKGDEVGDAARTAGDALLDFAADVRPILERWRALKHDAQDMQDHIDADDDWRSDEDKVEEFNQLNNDLIKVQNDFMAAERECANKITALFGGTTFVATDPGSEPDPGEGEQAYGYTEAHQDVATPWAVPQEHDAPWYADVGAAVVDLTWGSVKDTLALAGLHDGQGDWTLDPATMWGNATQTWSDTFAGAGMLAGYGPDGFSWSTAGTAWTEVAHSMVPWNEWGDRPGYVITQSVVNIGSIVAGVALTASGVGAVAGVPLLAWRGTRVMRTLGKLGDLGPGSGHGGDSGDGGSASGSAASGGRPDFDLKLDGAGPRNGIPTAREIQDQLTDWEDMASELGWEETMRRAGDLAETVEQREPALVGAPNDTPGVQASAEGPNDPPSTKPEPAPPTTESPSSGSPSERPSRPSPSPAGGDGPPGGGPPGGPPGGGRPAAPSGGDPEGGDGGGDDRPSASDERGDQATPENEADTPPEDGRPSGPTDDDSGTGGDRPGRPDSESSGDDDSAPSEEASEQRRSSRPEWLPDVDRGNAFNARREPIYTARGGANEIHVGEHTPGNQYKRLDSYIPNKEIVSRKHTQFHEIQEKTGLSYLYDLRDNYAPGTVIADTPSNRRDLDPDVIGKPLKGDMILEVPVQEAGIPEIILEKAEDLNITIRDDEGNIYELPDEEDDGAHGNE</sequence>
<evidence type="ECO:0000256" key="1">
    <source>
        <dbReference type="SAM" id="MobiDB-lite"/>
    </source>
</evidence>
<evidence type="ECO:0000313" key="2">
    <source>
        <dbReference type="EMBL" id="GAA4929197.1"/>
    </source>
</evidence>
<proteinExistence type="predicted"/>
<feature type="compositionally biased region" description="Gly residues" evidence="1">
    <location>
        <begin position="352"/>
        <end position="370"/>
    </location>
</feature>
<reference evidence="3" key="1">
    <citation type="journal article" date="2019" name="Int. J. Syst. Evol. Microbiol.">
        <title>The Global Catalogue of Microorganisms (GCM) 10K type strain sequencing project: providing services to taxonomists for standard genome sequencing and annotation.</title>
        <authorList>
            <consortium name="The Broad Institute Genomics Platform"/>
            <consortium name="The Broad Institute Genome Sequencing Center for Infectious Disease"/>
            <person name="Wu L."/>
            <person name="Ma J."/>
        </authorList>
    </citation>
    <scope>NUCLEOTIDE SEQUENCE [LARGE SCALE GENOMIC DNA]</scope>
    <source>
        <strain evidence="3">JCM 18123</strain>
    </source>
</reference>
<feature type="compositionally biased region" description="Basic and acidic residues" evidence="1">
    <location>
        <begin position="525"/>
        <end position="537"/>
    </location>
</feature>
<evidence type="ECO:0000313" key="3">
    <source>
        <dbReference type="Proteomes" id="UP001499993"/>
    </source>
</evidence>
<accession>A0ABP9G5G1</accession>
<dbReference type="Proteomes" id="UP001499993">
    <property type="component" value="Unassembled WGS sequence"/>
</dbReference>
<feature type="region of interest" description="Disordered" evidence="1">
    <location>
        <begin position="350"/>
        <end position="404"/>
    </location>
</feature>
<evidence type="ECO:0008006" key="4">
    <source>
        <dbReference type="Google" id="ProtNLM"/>
    </source>
</evidence>
<feature type="compositionally biased region" description="Acidic residues" evidence="1">
    <location>
        <begin position="576"/>
        <end position="588"/>
    </location>
</feature>
<comment type="caution">
    <text evidence="2">The sequence shown here is derived from an EMBL/GenBank/DDBJ whole genome shotgun (WGS) entry which is preliminary data.</text>
</comment>
<protein>
    <recommendedName>
        <fullName evidence="4">WXG100 family type VII secretion target</fullName>
    </recommendedName>
</protein>
<name>A0ABP9G5G1_9ACTN</name>
<organism evidence="2 3">
    <name type="scientific">Streptomonospora halophila</name>
    <dbReference type="NCBI Taxonomy" id="427369"/>
    <lineage>
        <taxon>Bacteria</taxon>
        <taxon>Bacillati</taxon>
        <taxon>Actinomycetota</taxon>
        <taxon>Actinomycetes</taxon>
        <taxon>Streptosporangiales</taxon>
        <taxon>Nocardiopsidaceae</taxon>
        <taxon>Streptomonospora</taxon>
    </lineage>
</organism>
<dbReference type="RefSeq" id="WP_345555354.1">
    <property type="nucleotide sequence ID" value="NZ_BAABIK010000002.1"/>
</dbReference>
<feature type="compositionally biased region" description="Low complexity" evidence="1">
    <location>
        <begin position="471"/>
        <end position="480"/>
    </location>
</feature>
<feature type="region of interest" description="Disordered" evidence="1">
    <location>
        <begin position="435"/>
        <end position="633"/>
    </location>
</feature>
<gene>
    <name evidence="2" type="ORF">GCM10023224_05840</name>
</gene>